<dbReference type="Proteomes" id="UP000299102">
    <property type="component" value="Unassembled WGS sequence"/>
</dbReference>
<comment type="caution">
    <text evidence="2">The sequence shown here is derived from an EMBL/GenBank/DDBJ whole genome shotgun (WGS) entry which is preliminary data.</text>
</comment>
<protein>
    <submittedName>
        <fullName evidence="2">Uncharacterized protein</fullName>
    </submittedName>
</protein>
<name>A0A4C1X5H4_EUMVA</name>
<gene>
    <name evidence="2" type="ORF">EVAR_103136_1</name>
</gene>
<dbReference type="AlphaFoldDB" id="A0A4C1X5H4"/>
<sequence length="117" mass="13360">MDERQIIELLEQESDVEQNLGGSDSEKNPVFDTDLRAHDGSSVEMFRLAMSYKGFLFLLHCLPLDNVLNRTARQTADNLTASGSVPHFTRPPTRSHDPTARIYTRTHPRTRMRAFSK</sequence>
<proteinExistence type="predicted"/>
<reference evidence="2 3" key="1">
    <citation type="journal article" date="2019" name="Commun. Biol.">
        <title>The bagworm genome reveals a unique fibroin gene that provides high tensile strength.</title>
        <authorList>
            <person name="Kono N."/>
            <person name="Nakamura H."/>
            <person name="Ohtoshi R."/>
            <person name="Tomita M."/>
            <person name="Numata K."/>
            <person name="Arakawa K."/>
        </authorList>
    </citation>
    <scope>NUCLEOTIDE SEQUENCE [LARGE SCALE GENOMIC DNA]</scope>
</reference>
<keyword evidence="3" id="KW-1185">Reference proteome</keyword>
<feature type="region of interest" description="Disordered" evidence="1">
    <location>
        <begin position="77"/>
        <end position="117"/>
    </location>
</feature>
<evidence type="ECO:0000313" key="2">
    <source>
        <dbReference type="EMBL" id="GBP57537.1"/>
    </source>
</evidence>
<evidence type="ECO:0000256" key="1">
    <source>
        <dbReference type="SAM" id="MobiDB-lite"/>
    </source>
</evidence>
<feature type="region of interest" description="Disordered" evidence="1">
    <location>
        <begin position="11"/>
        <end position="32"/>
    </location>
</feature>
<evidence type="ECO:0000313" key="3">
    <source>
        <dbReference type="Proteomes" id="UP000299102"/>
    </source>
</evidence>
<accession>A0A4C1X5H4</accession>
<feature type="compositionally biased region" description="Basic residues" evidence="1">
    <location>
        <begin position="104"/>
        <end position="117"/>
    </location>
</feature>
<organism evidence="2 3">
    <name type="scientific">Eumeta variegata</name>
    <name type="common">Bagworm moth</name>
    <name type="synonym">Eumeta japonica</name>
    <dbReference type="NCBI Taxonomy" id="151549"/>
    <lineage>
        <taxon>Eukaryota</taxon>
        <taxon>Metazoa</taxon>
        <taxon>Ecdysozoa</taxon>
        <taxon>Arthropoda</taxon>
        <taxon>Hexapoda</taxon>
        <taxon>Insecta</taxon>
        <taxon>Pterygota</taxon>
        <taxon>Neoptera</taxon>
        <taxon>Endopterygota</taxon>
        <taxon>Lepidoptera</taxon>
        <taxon>Glossata</taxon>
        <taxon>Ditrysia</taxon>
        <taxon>Tineoidea</taxon>
        <taxon>Psychidae</taxon>
        <taxon>Oiketicinae</taxon>
        <taxon>Eumeta</taxon>
    </lineage>
</organism>
<dbReference type="EMBL" id="BGZK01000718">
    <property type="protein sequence ID" value="GBP57537.1"/>
    <property type="molecule type" value="Genomic_DNA"/>
</dbReference>